<dbReference type="EMBL" id="CAVMJV010000001">
    <property type="protein sequence ID" value="CAK5010791.1"/>
    <property type="molecule type" value="Genomic_DNA"/>
</dbReference>
<evidence type="ECO:0000313" key="1">
    <source>
        <dbReference type="EMBL" id="CAK5010791.1"/>
    </source>
</evidence>
<organism evidence="1 2">
    <name type="scientific">Meloidogyne enterolobii</name>
    <name type="common">Root-knot nematode worm</name>
    <name type="synonym">Meloidogyne mayaguensis</name>
    <dbReference type="NCBI Taxonomy" id="390850"/>
    <lineage>
        <taxon>Eukaryota</taxon>
        <taxon>Metazoa</taxon>
        <taxon>Ecdysozoa</taxon>
        <taxon>Nematoda</taxon>
        <taxon>Chromadorea</taxon>
        <taxon>Rhabditida</taxon>
        <taxon>Tylenchina</taxon>
        <taxon>Tylenchomorpha</taxon>
        <taxon>Tylenchoidea</taxon>
        <taxon>Meloidogynidae</taxon>
        <taxon>Meloidogyninae</taxon>
        <taxon>Meloidogyne</taxon>
    </lineage>
</organism>
<name>A0ACB0XP14_MELEN</name>
<protein>
    <submittedName>
        <fullName evidence="1">Uncharacterized protein</fullName>
    </submittedName>
</protein>
<gene>
    <name evidence="1" type="ORF">MENTE1834_LOCUS1721</name>
</gene>
<sequence length="610" mass="67643">MTGSHCSNSSLPHPINREFSLSTTQKNNKEKSNNSVNKEIEDDEGIRSLPVFSYNSITKLADSNKSSPESSEEKFPNQKQHSSHFHSSSTSSPSSPPPPLPQLSEGFSLNNNFKVLQQNPKYFTLPPPPPPPPPFSSFPSPSPSCSSGSTPHSRFHSMEGKGNNIINNDKINNNNSISQQQLNDKQNEINNNLNKSNNNNDDIDEMLTAFQRNSFFQSNIENNSSSPPPPATIKNDLITNSKNSSKELIDSNQHKIINWLKIEVELEEELAARIGHLLINNGFDCFEFLKGSLNTKFMTELGIERKSQLRICRCLDEPSTQICIPNALMFDSISDWLKALNLSELFSKFSKENITSIKELINFKLNRNNLEKLGVTKLGHIARIIRSVDMATTSNADVTKEGVNNTTNSSSTSLLPSDNKLNNNLLELNATTSLSTISSSTTNNSINSSRGISLSPSKGLDLTALRVKLRKGCVRFSAHYLGSIEISNISDGSEECRQTMHSIKSKANQVSGVPQVLLDISISGINILDCQTQTAIHRHSINQIQIVCQDNSDLNFFSYIFKDGEEQNNYYCHCFCVLTSSIAKEIITTLGEAFNLAYKMALQQNIPTDI</sequence>
<dbReference type="Proteomes" id="UP001497535">
    <property type="component" value="Unassembled WGS sequence"/>
</dbReference>
<reference evidence="1" key="1">
    <citation type="submission" date="2023-11" db="EMBL/GenBank/DDBJ databases">
        <authorList>
            <person name="Poullet M."/>
        </authorList>
    </citation>
    <scope>NUCLEOTIDE SEQUENCE</scope>
    <source>
        <strain evidence="1">E1834</strain>
    </source>
</reference>
<evidence type="ECO:0000313" key="2">
    <source>
        <dbReference type="Proteomes" id="UP001497535"/>
    </source>
</evidence>
<proteinExistence type="predicted"/>
<keyword evidence="2" id="KW-1185">Reference proteome</keyword>
<comment type="caution">
    <text evidence="1">The sequence shown here is derived from an EMBL/GenBank/DDBJ whole genome shotgun (WGS) entry which is preliminary data.</text>
</comment>
<accession>A0ACB0XP14</accession>